<dbReference type="CDD" id="cd17535">
    <property type="entry name" value="REC_NarL-like"/>
    <property type="match status" value="1"/>
</dbReference>
<dbReference type="AlphaFoldDB" id="A0A401ZGC9"/>
<reference evidence="7" key="1">
    <citation type="submission" date="2018-12" db="EMBL/GenBank/DDBJ databases">
        <title>Tengunoibacter tsumagoiensis gen. nov., sp. nov., Dictyobacter kobayashii sp. nov., D. alpinus sp. nov., and D. joshuensis sp. nov. and description of Dictyobacteraceae fam. nov. within the order Ktedonobacterales isolated from Tengu-no-mugimeshi.</title>
        <authorList>
            <person name="Wang C.M."/>
            <person name="Zheng Y."/>
            <person name="Sakai Y."/>
            <person name="Toyoda A."/>
            <person name="Minakuchi Y."/>
            <person name="Abe K."/>
            <person name="Yokota A."/>
            <person name="Yabe S."/>
        </authorList>
    </citation>
    <scope>NUCLEOTIDE SEQUENCE [LARGE SCALE GENOMIC DNA]</scope>
    <source>
        <strain evidence="7">S-27</strain>
    </source>
</reference>
<dbReference type="GO" id="GO:0006355">
    <property type="term" value="P:regulation of DNA-templated transcription"/>
    <property type="evidence" value="ECO:0007669"/>
    <property type="project" value="InterPro"/>
</dbReference>
<dbReference type="InterPro" id="IPR000792">
    <property type="entry name" value="Tscrpt_reg_LuxR_C"/>
</dbReference>
<dbReference type="RefSeq" id="WP_126596922.1">
    <property type="nucleotide sequence ID" value="NZ_BIFQ01000001.1"/>
</dbReference>
<dbReference type="OrthoDB" id="9780153at2"/>
<dbReference type="Proteomes" id="UP000287224">
    <property type="component" value="Unassembled WGS sequence"/>
</dbReference>
<dbReference type="InterPro" id="IPR011006">
    <property type="entry name" value="CheY-like_superfamily"/>
</dbReference>
<comment type="caution">
    <text evidence="6">The sequence shown here is derived from an EMBL/GenBank/DDBJ whole genome shotgun (WGS) entry which is preliminary data.</text>
</comment>
<keyword evidence="2 6" id="KW-0238">DNA-binding</keyword>
<dbReference type="SUPFAM" id="SSF52172">
    <property type="entry name" value="CheY-like"/>
    <property type="match status" value="1"/>
</dbReference>
<accession>A0A401ZGC9</accession>
<keyword evidence="7" id="KW-1185">Reference proteome</keyword>
<feature type="domain" description="HTH luxR-type" evidence="4">
    <location>
        <begin position="147"/>
        <end position="212"/>
    </location>
</feature>
<dbReference type="PANTHER" id="PTHR43214">
    <property type="entry name" value="TWO-COMPONENT RESPONSE REGULATOR"/>
    <property type="match status" value="1"/>
</dbReference>
<dbReference type="GO" id="GO:0000160">
    <property type="term" value="P:phosphorelay signal transduction system"/>
    <property type="evidence" value="ECO:0007669"/>
    <property type="project" value="InterPro"/>
</dbReference>
<dbReference type="Pfam" id="PF00072">
    <property type="entry name" value="Response_reg"/>
    <property type="match status" value="1"/>
</dbReference>
<dbReference type="PROSITE" id="PS00622">
    <property type="entry name" value="HTH_LUXR_1"/>
    <property type="match status" value="1"/>
</dbReference>
<gene>
    <name evidence="6" type="ORF">KDAU_32460</name>
</gene>
<proteinExistence type="predicted"/>
<dbReference type="SUPFAM" id="SSF46894">
    <property type="entry name" value="C-terminal effector domain of the bipartite response regulators"/>
    <property type="match status" value="1"/>
</dbReference>
<organism evidence="6 7">
    <name type="scientific">Dictyobacter aurantiacus</name>
    <dbReference type="NCBI Taxonomy" id="1936993"/>
    <lineage>
        <taxon>Bacteria</taxon>
        <taxon>Bacillati</taxon>
        <taxon>Chloroflexota</taxon>
        <taxon>Ktedonobacteria</taxon>
        <taxon>Ktedonobacterales</taxon>
        <taxon>Dictyobacteraceae</taxon>
        <taxon>Dictyobacter</taxon>
    </lineage>
</organism>
<evidence type="ECO:0000256" key="3">
    <source>
        <dbReference type="PROSITE-ProRule" id="PRU00169"/>
    </source>
</evidence>
<dbReference type="GO" id="GO:0003677">
    <property type="term" value="F:DNA binding"/>
    <property type="evidence" value="ECO:0007669"/>
    <property type="project" value="UniProtKB-KW"/>
</dbReference>
<protein>
    <submittedName>
        <fullName evidence="6">DNA-binding response regulator</fullName>
    </submittedName>
</protein>
<evidence type="ECO:0000259" key="4">
    <source>
        <dbReference type="PROSITE" id="PS50043"/>
    </source>
</evidence>
<dbReference type="PROSITE" id="PS50043">
    <property type="entry name" value="HTH_LUXR_2"/>
    <property type="match status" value="1"/>
</dbReference>
<dbReference type="Pfam" id="PF00196">
    <property type="entry name" value="GerE"/>
    <property type="match status" value="1"/>
</dbReference>
<sequence length="227" mass="24770">MSELITILLVDDHALVREGARAFLETQPGFAVVGSVGSGGEAVLVVADLAPDVVLMDLVMPGMDGIEATRRLKQQSPRSQVIVLTSYHDDEHIFPAIRAGALSYLLKDVLLPELASAIRKAASGEAVMHPHVAARIAQELASLPAPDREHYAQLSEREREVLNLIAAGLPNGEIARRLVISEKTVKSHVSNILSKLHLLDRTQAAVFAWREGFVSRFPDQDRQNYSS</sequence>
<dbReference type="InterPro" id="IPR039420">
    <property type="entry name" value="WalR-like"/>
</dbReference>
<evidence type="ECO:0000313" key="7">
    <source>
        <dbReference type="Proteomes" id="UP000287224"/>
    </source>
</evidence>
<feature type="domain" description="Response regulatory" evidence="5">
    <location>
        <begin position="6"/>
        <end position="122"/>
    </location>
</feature>
<feature type="modified residue" description="4-aspartylphosphate" evidence="3">
    <location>
        <position position="57"/>
    </location>
</feature>
<dbReference type="PROSITE" id="PS50110">
    <property type="entry name" value="RESPONSE_REGULATORY"/>
    <property type="match status" value="1"/>
</dbReference>
<dbReference type="SMART" id="SM00448">
    <property type="entry name" value="REC"/>
    <property type="match status" value="1"/>
</dbReference>
<dbReference type="InterPro" id="IPR001789">
    <property type="entry name" value="Sig_transdc_resp-reg_receiver"/>
</dbReference>
<evidence type="ECO:0000259" key="5">
    <source>
        <dbReference type="PROSITE" id="PS50110"/>
    </source>
</evidence>
<dbReference type="CDD" id="cd06170">
    <property type="entry name" value="LuxR_C_like"/>
    <property type="match status" value="1"/>
</dbReference>
<dbReference type="InterPro" id="IPR058245">
    <property type="entry name" value="NreC/VraR/RcsB-like_REC"/>
</dbReference>
<dbReference type="Gene3D" id="3.40.50.2300">
    <property type="match status" value="1"/>
</dbReference>
<name>A0A401ZGC9_9CHLR</name>
<dbReference type="EMBL" id="BIFQ01000001">
    <property type="protein sequence ID" value="GCE05917.1"/>
    <property type="molecule type" value="Genomic_DNA"/>
</dbReference>
<keyword evidence="1 3" id="KW-0597">Phosphoprotein</keyword>
<evidence type="ECO:0000256" key="1">
    <source>
        <dbReference type="ARBA" id="ARBA00022553"/>
    </source>
</evidence>
<dbReference type="PRINTS" id="PR00038">
    <property type="entry name" value="HTHLUXR"/>
</dbReference>
<dbReference type="SMART" id="SM00421">
    <property type="entry name" value="HTH_LUXR"/>
    <property type="match status" value="1"/>
</dbReference>
<evidence type="ECO:0000313" key="6">
    <source>
        <dbReference type="EMBL" id="GCE05917.1"/>
    </source>
</evidence>
<evidence type="ECO:0000256" key="2">
    <source>
        <dbReference type="ARBA" id="ARBA00023125"/>
    </source>
</evidence>
<dbReference type="InterPro" id="IPR016032">
    <property type="entry name" value="Sig_transdc_resp-reg_C-effctor"/>
</dbReference>
<dbReference type="PANTHER" id="PTHR43214:SF37">
    <property type="entry name" value="TRANSCRIPTIONAL REGULATORY PROTEIN YDFI"/>
    <property type="match status" value="1"/>
</dbReference>